<reference evidence="1 2" key="1">
    <citation type="journal article" date="2014" name="Genome Announc.">
        <title>Draft Genome Sequences of Two Vibrionaceae Species, Vibrio ponticus C121 and Photobacterium aphoticum C119, Isolated as Coral Reef Microbiota.</title>
        <authorList>
            <person name="Al-saari N."/>
            <person name="Meirelles P.M."/>
            <person name="Mino S."/>
            <person name="Suda W."/>
            <person name="Oshima K."/>
            <person name="Hattori M."/>
            <person name="Ohkuma M."/>
            <person name="Thompson F.L."/>
            <person name="Gomez-Gil B."/>
            <person name="Sawabe T."/>
            <person name="Sawabe T."/>
        </authorList>
    </citation>
    <scope>NUCLEOTIDE SEQUENCE [LARGE SCALE GENOMIC DNA]</scope>
    <source>
        <strain evidence="1 2">JCM 19237</strain>
    </source>
</reference>
<evidence type="ECO:0000313" key="2">
    <source>
        <dbReference type="Proteomes" id="UP000029227"/>
    </source>
</evidence>
<dbReference type="EMBL" id="BBMN01000020">
    <property type="protein sequence ID" value="GAL07928.1"/>
    <property type="molecule type" value="Genomic_DNA"/>
</dbReference>
<accession>A0A090R081</accession>
<protein>
    <submittedName>
        <fullName evidence="1">Uncharacterized protein</fullName>
    </submittedName>
</protein>
<sequence length="55" mass="6162">MPGLSKVSALIFTFGANVRMMLAGDWSTKNWVRLDTCFNCRQFFSNALISISSPM</sequence>
<organism evidence="1 2">
    <name type="scientific">Photobacterium aphoticum</name>
    <dbReference type="NCBI Taxonomy" id="754436"/>
    <lineage>
        <taxon>Bacteria</taxon>
        <taxon>Pseudomonadati</taxon>
        <taxon>Pseudomonadota</taxon>
        <taxon>Gammaproteobacteria</taxon>
        <taxon>Vibrionales</taxon>
        <taxon>Vibrionaceae</taxon>
        <taxon>Photobacterium</taxon>
    </lineage>
</organism>
<proteinExistence type="predicted"/>
<gene>
    <name evidence="1" type="ORF">JCM19237_308</name>
</gene>
<dbReference type="AlphaFoldDB" id="A0A090R081"/>
<dbReference type="Proteomes" id="UP000029227">
    <property type="component" value="Unassembled WGS sequence"/>
</dbReference>
<comment type="caution">
    <text evidence="1">The sequence shown here is derived from an EMBL/GenBank/DDBJ whole genome shotgun (WGS) entry which is preliminary data.</text>
</comment>
<evidence type="ECO:0000313" key="1">
    <source>
        <dbReference type="EMBL" id="GAL07928.1"/>
    </source>
</evidence>
<name>A0A090R081_9GAMM</name>